<evidence type="ECO:0000256" key="5">
    <source>
        <dbReference type="SAM" id="MobiDB-lite"/>
    </source>
</evidence>
<dbReference type="InterPro" id="IPR029058">
    <property type="entry name" value="AB_hydrolase_fold"/>
</dbReference>
<accession>A0A0L6UTF4</accession>
<reference evidence="6 7" key="1">
    <citation type="submission" date="2015-08" db="EMBL/GenBank/DDBJ databases">
        <title>Next Generation Sequencing and Analysis of the Genome of Puccinia sorghi L Schw, the Causal Agent of Maize Common Rust.</title>
        <authorList>
            <person name="Rochi L."/>
            <person name="Burguener G."/>
            <person name="Darino M."/>
            <person name="Turjanski A."/>
            <person name="Kreff E."/>
            <person name="Dieguez M.J."/>
            <person name="Sacco F."/>
        </authorList>
    </citation>
    <scope>NUCLEOTIDE SEQUENCE [LARGE SCALE GENOMIC DNA]</scope>
    <source>
        <strain evidence="6 7">RO10H11247</strain>
    </source>
</reference>
<dbReference type="Proteomes" id="UP000037035">
    <property type="component" value="Unassembled WGS sequence"/>
</dbReference>
<keyword evidence="7" id="KW-1185">Reference proteome</keyword>
<feature type="region of interest" description="Disordered" evidence="5">
    <location>
        <begin position="1"/>
        <end position="34"/>
    </location>
</feature>
<evidence type="ECO:0000313" key="7">
    <source>
        <dbReference type="Proteomes" id="UP000037035"/>
    </source>
</evidence>
<dbReference type="GO" id="GO:0003847">
    <property type="term" value="F:1-alkyl-2-acetylglycerophosphocholine esterase activity"/>
    <property type="evidence" value="ECO:0007669"/>
    <property type="project" value="UniProtKB-EC"/>
</dbReference>
<name>A0A0L6UTF4_9BASI</name>
<dbReference type="OrthoDB" id="2363873at2759"/>
<comment type="caution">
    <text evidence="6">The sequence shown here is derived from an EMBL/GenBank/DDBJ whole genome shotgun (WGS) entry which is preliminary data.</text>
</comment>
<keyword evidence="4" id="KW-0443">Lipid metabolism</keyword>
<protein>
    <recommendedName>
        <fullName evidence="1">1-alkyl-2-acetylglycerophosphocholine esterase</fullName>
        <ecNumber evidence="1">3.1.1.47</ecNumber>
    </recommendedName>
</protein>
<dbReference type="Pfam" id="PF03403">
    <property type="entry name" value="PAF-AH_p_II"/>
    <property type="match status" value="1"/>
</dbReference>
<dbReference type="VEuPathDB" id="FungiDB:VP01_37g7"/>
<dbReference type="SUPFAM" id="SSF53474">
    <property type="entry name" value="alpha/beta-Hydrolases"/>
    <property type="match status" value="1"/>
</dbReference>
<dbReference type="EC" id="3.1.1.47" evidence="1"/>
<proteinExistence type="predicted"/>
<sequence length="500" mass="55916">MAASAPAPSTTTNPPSLLPPLDSDTKTEKPRPFSRRGPWRWTDYFGCYLPSYDGPYDVSKRPAEPIWRRTSRLMGGGEPRLRWITLAQIQGYLRFASITSWKRWFLVPPLLLAMGATKLPTRGAAPMCERKDGRRKLVIFSHGLTGNRTCYSQLCGRLASQGYVVAAVEHRDGTSSHSLVTEKIGGKTVAKAVDYVDMADVSEATRPDNYLIARAFQLEVRTVEILATAKSLASLASGWKVIRQANLRVRGAPDWTGDDGTQWSDQQWAQFAAAVDWDHDVTLAGHSFGAADVVTAARHVDRRAGWKRFILYDPWIETLEYCSEEFLGRLGMEKSEGSMMVAEDFPCLILNSPGFSAWEGHFKKLFQLLFLSRPQPQNQLSLFATVGGIIHSSFSDLPVLVEWLWKLTKKLTLDSQQAIRLVTDLTIEFMRHDDMRTTKDEGGEGVLGQSAAEPHGLQTFLDRHVQQNHHHPPAPSDLPRPGSLESLLPGKLLVHFKRLL</sequence>
<dbReference type="PANTHER" id="PTHR10272">
    <property type="entry name" value="PLATELET-ACTIVATING FACTOR ACETYLHYDROLASE"/>
    <property type="match status" value="1"/>
</dbReference>
<dbReference type="PANTHER" id="PTHR10272:SF0">
    <property type="entry name" value="PLATELET-ACTIVATING FACTOR ACETYLHYDROLASE"/>
    <property type="match status" value="1"/>
</dbReference>
<evidence type="ECO:0000256" key="1">
    <source>
        <dbReference type="ARBA" id="ARBA00013201"/>
    </source>
</evidence>
<evidence type="ECO:0000313" key="6">
    <source>
        <dbReference type="EMBL" id="KNZ51813.1"/>
    </source>
</evidence>
<dbReference type="AlphaFoldDB" id="A0A0L6UTF4"/>
<dbReference type="Gene3D" id="3.40.50.1820">
    <property type="entry name" value="alpha/beta hydrolase"/>
    <property type="match status" value="1"/>
</dbReference>
<dbReference type="EMBL" id="LAVV01008835">
    <property type="protein sequence ID" value="KNZ51813.1"/>
    <property type="molecule type" value="Genomic_DNA"/>
</dbReference>
<evidence type="ECO:0000256" key="4">
    <source>
        <dbReference type="ARBA" id="ARBA00023098"/>
    </source>
</evidence>
<feature type="compositionally biased region" description="Low complexity" evidence="5">
    <location>
        <begin position="1"/>
        <end position="22"/>
    </location>
</feature>
<keyword evidence="3" id="KW-0442">Lipid degradation</keyword>
<organism evidence="6 7">
    <name type="scientific">Puccinia sorghi</name>
    <dbReference type="NCBI Taxonomy" id="27349"/>
    <lineage>
        <taxon>Eukaryota</taxon>
        <taxon>Fungi</taxon>
        <taxon>Dikarya</taxon>
        <taxon>Basidiomycota</taxon>
        <taxon>Pucciniomycotina</taxon>
        <taxon>Pucciniomycetes</taxon>
        <taxon>Pucciniales</taxon>
        <taxon>Pucciniaceae</taxon>
        <taxon>Puccinia</taxon>
    </lineage>
</organism>
<evidence type="ECO:0000256" key="2">
    <source>
        <dbReference type="ARBA" id="ARBA00022801"/>
    </source>
</evidence>
<gene>
    <name evidence="6" type="ORF">VP01_37g7</name>
</gene>
<dbReference type="GO" id="GO:0016042">
    <property type="term" value="P:lipid catabolic process"/>
    <property type="evidence" value="ECO:0007669"/>
    <property type="project" value="UniProtKB-KW"/>
</dbReference>
<dbReference type="STRING" id="27349.A0A0L6UTF4"/>
<keyword evidence="2" id="KW-0378">Hydrolase</keyword>
<evidence type="ECO:0000256" key="3">
    <source>
        <dbReference type="ARBA" id="ARBA00022963"/>
    </source>
</evidence>